<feature type="domain" description="HTH lysR-type" evidence="5">
    <location>
        <begin position="1"/>
        <end position="60"/>
    </location>
</feature>
<comment type="similarity">
    <text evidence="1">Belongs to the LysR transcriptional regulatory family.</text>
</comment>
<organism evidence="6 7">
    <name type="scientific">Actinocatenispora comari</name>
    <dbReference type="NCBI Taxonomy" id="2807577"/>
    <lineage>
        <taxon>Bacteria</taxon>
        <taxon>Bacillati</taxon>
        <taxon>Actinomycetota</taxon>
        <taxon>Actinomycetes</taxon>
        <taxon>Micromonosporales</taxon>
        <taxon>Micromonosporaceae</taxon>
        <taxon>Actinocatenispora</taxon>
    </lineage>
</organism>
<evidence type="ECO:0000313" key="6">
    <source>
        <dbReference type="EMBL" id="GIL28794.1"/>
    </source>
</evidence>
<evidence type="ECO:0000256" key="3">
    <source>
        <dbReference type="ARBA" id="ARBA00023125"/>
    </source>
</evidence>
<dbReference type="InterPro" id="IPR036390">
    <property type="entry name" value="WH_DNA-bd_sf"/>
</dbReference>
<keyword evidence="7" id="KW-1185">Reference proteome</keyword>
<dbReference type="GO" id="GO:0003677">
    <property type="term" value="F:DNA binding"/>
    <property type="evidence" value="ECO:0007669"/>
    <property type="project" value="UniProtKB-KW"/>
</dbReference>
<dbReference type="InterPro" id="IPR005119">
    <property type="entry name" value="LysR_subst-bd"/>
</dbReference>
<name>A0A8J4EPJ1_9ACTN</name>
<protein>
    <submittedName>
        <fullName evidence="6">LysR family transcriptional regulator</fullName>
    </submittedName>
</protein>
<keyword evidence="4" id="KW-0804">Transcription</keyword>
<dbReference type="PROSITE" id="PS50931">
    <property type="entry name" value="HTH_LYSR"/>
    <property type="match status" value="1"/>
</dbReference>
<dbReference type="PANTHER" id="PTHR30346:SF29">
    <property type="entry name" value="LYSR SUBSTRATE-BINDING"/>
    <property type="match status" value="1"/>
</dbReference>
<evidence type="ECO:0000259" key="5">
    <source>
        <dbReference type="PROSITE" id="PS50931"/>
    </source>
</evidence>
<gene>
    <name evidence="6" type="ORF">NUM_40480</name>
</gene>
<proteinExistence type="inferred from homology"/>
<dbReference type="Gene3D" id="1.10.10.10">
    <property type="entry name" value="Winged helix-like DNA-binding domain superfamily/Winged helix DNA-binding domain"/>
    <property type="match status" value="1"/>
</dbReference>
<dbReference type="InterPro" id="IPR000847">
    <property type="entry name" value="LysR_HTH_N"/>
</dbReference>
<evidence type="ECO:0000256" key="4">
    <source>
        <dbReference type="ARBA" id="ARBA00023163"/>
    </source>
</evidence>
<dbReference type="PANTHER" id="PTHR30346">
    <property type="entry name" value="TRANSCRIPTIONAL DUAL REGULATOR HCAR-RELATED"/>
    <property type="match status" value="1"/>
</dbReference>
<sequence length="294" mass="31072">MDISIVGLRLLRAVAERGTLTAAATELGYTQSGASRQLAALERAAGARLVERGDSRAPLTRAGLALLRHARVILDEVDDAARELTAGRPEPRRVRLGVYVSAGASLLPRLLTAARRRADVVVTTREGTTPALVRAVRSGSLDLALISARPPYDPPDDELPRLVTTTLRESTLLVAAPAAGRFAGRDQVSLAELADAEWIASPSPAHEPLLGVWPALPGRARVVHSTRDWLAKLSLVAAGCGLTTVPANLAPLIPDGVRLLSVTDGPEQRRRLLAVRPPGTPSPAVAAILPLLRE</sequence>
<dbReference type="SUPFAM" id="SSF53850">
    <property type="entry name" value="Periplasmic binding protein-like II"/>
    <property type="match status" value="1"/>
</dbReference>
<dbReference type="Pfam" id="PF03466">
    <property type="entry name" value="LysR_substrate"/>
    <property type="match status" value="1"/>
</dbReference>
<keyword evidence="3" id="KW-0238">DNA-binding</keyword>
<dbReference type="GO" id="GO:0032993">
    <property type="term" value="C:protein-DNA complex"/>
    <property type="evidence" value="ECO:0007669"/>
    <property type="project" value="TreeGrafter"/>
</dbReference>
<evidence type="ECO:0000313" key="7">
    <source>
        <dbReference type="Proteomes" id="UP000614996"/>
    </source>
</evidence>
<dbReference type="GO" id="GO:0003700">
    <property type="term" value="F:DNA-binding transcription factor activity"/>
    <property type="evidence" value="ECO:0007669"/>
    <property type="project" value="InterPro"/>
</dbReference>
<dbReference type="InterPro" id="IPR036388">
    <property type="entry name" value="WH-like_DNA-bd_sf"/>
</dbReference>
<dbReference type="AlphaFoldDB" id="A0A8J4EPJ1"/>
<dbReference type="Gene3D" id="3.40.190.10">
    <property type="entry name" value="Periplasmic binding protein-like II"/>
    <property type="match status" value="2"/>
</dbReference>
<dbReference type="EMBL" id="BOPO01000077">
    <property type="protein sequence ID" value="GIL28794.1"/>
    <property type="molecule type" value="Genomic_DNA"/>
</dbReference>
<comment type="caution">
    <text evidence="6">The sequence shown here is derived from an EMBL/GenBank/DDBJ whole genome shotgun (WGS) entry which is preliminary data.</text>
</comment>
<accession>A0A8J4EPJ1</accession>
<evidence type="ECO:0000256" key="2">
    <source>
        <dbReference type="ARBA" id="ARBA00023015"/>
    </source>
</evidence>
<reference evidence="7" key="1">
    <citation type="journal article" date="2021" name="Int. J. Syst. Evol. Microbiol.">
        <title>Actinocatenispora comari sp. nov., an endophytic actinomycete isolated from aerial parts of Comarum salesowianum.</title>
        <authorList>
            <person name="Oyunbileg N."/>
            <person name="Iizaka Y."/>
            <person name="Hamada M."/>
            <person name="Davaapurev B.O."/>
            <person name="Fukumoto A."/>
            <person name="Tsetseg B."/>
            <person name="Kato F."/>
            <person name="Tamura T."/>
            <person name="Batkhuu J."/>
            <person name="Anzai Y."/>
        </authorList>
    </citation>
    <scope>NUCLEOTIDE SEQUENCE [LARGE SCALE GENOMIC DNA]</scope>
    <source>
        <strain evidence="7">NUM-2625</strain>
    </source>
</reference>
<dbReference type="SUPFAM" id="SSF46785">
    <property type="entry name" value="Winged helix' DNA-binding domain"/>
    <property type="match status" value="1"/>
</dbReference>
<dbReference type="Pfam" id="PF00126">
    <property type="entry name" value="HTH_1"/>
    <property type="match status" value="1"/>
</dbReference>
<keyword evidence="2" id="KW-0805">Transcription regulation</keyword>
<dbReference type="Proteomes" id="UP000614996">
    <property type="component" value="Unassembled WGS sequence"/>
</dbReference>
<evidence type="ECO:0000256" key="1">
    <source>
        <dbReference type="ARBA" id="ARBA00009437"/>
    </source>
</evidence>
<dbReference type="RefSeq" id="WP_207126507.1">
    <property type="nucleotide sequence ID" value="NZ_BOPO01000077.1"/>
</dbReference>